<dbReference type="EMBL" id="FOAF01000001">
    <property type="protein sequence ID" value="SEL14811.1"/>
    <property type="molecule type" value="Genomic_DNA"/>
</dbReference>
<sequence>MDTLSELISQLGVAEKKEFLNFLHKKNKRNDVKNIRLFNLLETDDIKRIEKIYRSAKNKDAYHALRKRLHDNLLLFLSQKTFENSNSEAYEALRLLVVSRFLLENNSAKTAFKCLAKAEKIALGLEQFSLLNEILLLRLQFTYLNTSENLEELTERFLANQKNIEREAKLNIAYAFLRQELQDIHLKGKVVNLTELISKTIKKYNIAIRDLMNYKSLYQILFIANEYAAIHQNYSLIESYIRKSHQFIQDQAETSNYQLFYHLHILYYLANFNLRNKFFSASKRYLEQMMDLMQEHKRFSDVFYLRHQLLLALNSHFLGEPKEAIDLLRHALTLVSKKSKQEDVDDLQICLTMFLAQHNDNACLRQLARFTHSDAWYEKKLGMLWTIRKNLMEILIHAQFENIELATSRLKSFKRRYKTYLLTTNEERVVNFVLLIEKYLFKPDIVFEKTFQNAILKMLHVKENNDIFNLSFIGWIMAWWERKTPYEVTLNLITSRK</sequence>
<dbReference type="STRING" id="407022.SAMN05661044_02132"/>
<accession>A0A1H7MUQ9</accession>
<evidence type="ECO:0000313" key="2">
    <source>
        <dbReference type="Proteomes" id="UP000199421"/>
    </source>
</evidence>
<dbReference type="Proteomes" id="UP000199421">
    <property type="component" value="Unassembled WGS sequence"/>
</dbReference>
<reference evidence="2" key="1">
    <citation type="submission" date="2016-10" db="EMBL/GenBank/DDBJ databases">
        <authorList>
            <person name="Varghese N."/>
            <person name="Submissions S."/>
        </authorList>
    </citation>
    <scope>NUCLEOTIDE SEQUENCE [LARGE SCALE GENOMIC DNA]</scope>
    <source>
        <strain evidence="2">DSM 18733</strain>
    </source>
</reference>
<dbReference type="AlphaFoldDB" id="A0A1H7MUQ9"/>
<protein>
    <recommendedName>
        <fullName evidence="3">Tetratricopeptide repeat-containing protein</fullName>
    </recommendedName>
</protein>
<evidence type="ECO:0008006" key="3">
    <source>
        <dbReference type="Google" id="ProtNLM"/>
    </source>
</evidence>
<proteinExistence type="predicted"/>
<name>A0A1H7MUQ9_OLID1</name>
<gene>
    <name evidence="1" type="ORF">SAMN05661044_02132</name>
</gene>
<keyword evidence="2" id="KW-1185">Reference proteome</keyword>
<organism evidence="1 2">
    <name type="scientific">Olivibacter domesticus</name>
    <name type="common">Pseudosphingobacterium domesticum</name>
    <dbReference type="NCBI Taxonomy" id="407022"/>
    <lineage>
        <taxon>Bacteria</taxon>
        <taxon>Pseudomonadati</taxon>
        <taxon>Bacteroidota</taxon>
        <taxon>Sphingobacteriia</taxon>
        <taxon>Sphingobacteriales</taxon>
        <taxon>Sphingobacteriaceae</taxon>
        <taxon>Olivibacter</taxon>
    </lineage>
</organism>
<evidence type="ECO:0000313" key="1">
    <source>
        <dbReference type="EMBL" id="SEL14811.1"/>
    </source>
</evidence>
<dbReference type="RefSeq" id="WP_093323271.1">
    <property type="nucleotide sequence ID" value="NZ_FOAF01000001.1"/>
</dbReference>
<dbReference type="OrthoDB" id="732094at2"/>